<accession>A0A7D7NAV9</accession>
<feature type="transmembrane region" description="Helical" evidence="1">
    <location>
        <begin position="12"/>
        <end position="36"/>
    </location>
</feature>
<evidence type="ECO:0000313" key="3">
    <source>
        <dbReference type="Proteomes" id="UP000514752"/>
    </source>
</evidence>
<dbReference type="RefSeq" id="WP_182121662.1">
    <property type="nucleotide sequence ID" value="NZ_CP059567.1"/>
</dbReference>
<gene>
    <name evidence="2" type="ORF">H3L94_08495</name>
</gene>
<organism evidence="2 3">
    <name type="scientific">Neisseria shayeganii</name>
    <dbReference type="NCBI Taxonomy" id="607712"/>
    <lineage>
        <taxon>Bacteria</taxon>
        <taxon>Pseudomonadati</taxon>
        <taxon>Pseudomonadota</taxon>
        <taxon>Betaproteobacteria</taxon>
        <taxon>Neisseriales</taxon>
        <taxon>Neisseriaceae</taxon>
        <taxon>Neisseria</taxon>
    </lineage>
</organism>
<feature type="transmembrane region" description="Helical" evidence="1">
    <location>
        <begin position="56"/>
        <end position="81"/>
    </location>
</feature>
<dbReference type="AlphaFoldDB" id="A0A7D7NAV9"/>
<evidence type="ECO:0000256" key="1">
    <source>
        <dbReference type="SAM" id="Phobius"/>
    </source>
</evidence>
<keyword evidence="1" id="KW-1133">Transmembrane helix</keyword>
<feature type="transmembrane region" description="Helical" evidence="1">
    <location>
        <begin position="138"/>
        <end position="156"/>
    </location>
</feature>
<name>A0A7D7NAV9_9NEIS</name>
<dbReference type="EMBL" id="CP059567">
    <property type="protein sequence ID" value="QMT39896.1"/>
    <property type="molecule type" value="Genomic_DNA"/>
</dbReference>
<sequence length="165" mass="17726">MPPSSTAYPYRRVAWSYVLCTGVLAGVLYSLLLALWSEGWEAPTQMLMTLLSAKTLWFTLLMVLNGALWFAACGPAAAAVALSARLHHHPIGLLLPALAAAVAALLPYWLFSVSKLPVMSLPGWMPFDFYGLKDPPDVLPAVAGGAAAWLVGWWVLPYAEGEEAA</sequence>
<proteinExistence type="predicted"/>
<keyword evidence="1" id="KW-0472">Membrane</keyword>
<dbReference type="Proteomes" id="UP000514752">
    <property type="component" value="Chromosome"/>
</dbReference>
<feature type="transmembrane region" description="Helical" evidence="1">
    <location>
        <begin position="93"/>
        <end position="111"/>
    </location>
</feature>
<keyword evidence="1" id="KW-0812">Transmembrane</keyword>
<dbReference type="KEGG" id="nsg:H3L94_08495"/>
<evidence type="ECO:0000313" key="2">
    <source>
        <dbReference type="EMBL" id="QMT39896.1"/>
    </source>
</evidence>
<protein>
    <submittedName>
        <fullName evidence="2">Uncharacterized protein</fullName>
    </submittedName>
</protein>
<reference evidence="2 3" key="1">
    <citation type="submission" date="2020-07" db="EMBL/GenBank/DDBJ databases">
        <title>Genomic diversity of species in the Neisseriaceae family.</title>
        <authorList>
            <person name="Vincent A.T."/>
            <person name="Bernet E."/>
            <person name="Veyrier F.J."/>
        </authorList>
    </citation>
    <scope>NUCLEOTIDE SEQUENCE [LARGE SCALE GENOMIC DNA]</scope>
    <source>
        <strain evidence="2 3">DSM 22244</strain>
    </source>
</reference>